<evidence type="ECO:0000313" key="2">
    <source>
        <dbReference type="EMBL" id="TXE18864.1"/>
    </source>
</evidence>
<name>A0A5C7BAK2_9FLAO</name>
<dbReference type="InterPro" id="IPR023296">
    <property type="entry name" value="Glyco_hydro_beta-prop_sf"/>
</dbReference>
<dbReference type="Proteomes" id="UP000321938">
    <property type="component" value="Unassembled WGS sequence"/>
</dbReference>
<dbReference type="OrthoDB" id="3771157at2"/>
<dbReference type="InterPro" id="IPR056442">
    <property type="entry name" value="GINT1_N"/>
</dbReference>
<gene>
    <name evidence="2" type="ORF">ES692_05280</name>
</gene>
<organism evidence="2 3">
    <name type="scientific">Psychroserpens burtonensis</name>
    <dbReference type="NCBI Taxonomy" id="49278"/>
    <lineage>
        <taxon>Bacteria</taxon>
        <taxon>Pseudomonadati</taxon>
        <taxon>Bacteroidota</taxon>
        <taxon>Flavobacteriia</taxon>
        <taxon>Flavobacteriales</taxon>
        <taxon>Flavobacteriaceae</taxon>
        <taxon>Psychroserpens</taxon>
    </lineage>
</organism>
<proteinExistence type="predicted"/>
<feature type="domain" description="Glucosamine inositolphosphorylceramide transferase 1 N-terminal" evidence="1">
    <location>
        <begin position="310"/>
        <end position="512"/>
    </location>
</feature>
<dbReference type="InterPro" id="IPR036477">
    <property type="entry name" value="Formyl_transf_N_sf"/>
</dbReference>
<dbReference type="Gene3D" id="3.40.50.170">
    <property type="entry name" value="Formyl transferase, N-terminal domain"/>
    <property type="match status" value="1"/>
</dbReference>
<dbReference type="Pfam" id="PF24793">
    <property type="entry name" value="GINT1_N"/>
    <property type="match status" value="1"/>
</dbReference>
<reference evidence="2 3" key="1">
    <citation type="submission" date="2019-08" db="EMBL/GenBank/DDBJ databases">
        <title>Genome of Psychroserpens burtonensis ACAM 167.</title>
        <authorList>
            <person name="Bowman J.P."/>
        </authorList>
    </citation>
    <scope>NUCLEOTIDE SEQUENCE [LARGE SCALE GENOMIC DNA]</scope>
    <source>
        <strain evidence="2 3">ACAM 167</strain>
    </source>
</reference>
<dbReference type="RefSeq" id="WP_147231299.1">
    <property type="nucleotide sequence ID" value="NZ_VOSB01000006.1"/>
</dbReference>
<evidence type="ECO:0000259" key="1">
    <source>
        <dbReference type="Pfam" id="PF24793"/>
    </source>
</evidence>
<sequence length="548" mass="63827">MKIGLLISSNKVSIHQYNLIKSLLENDIEISLININAKGIEFSSTEKLKRQIKYNGVYGLISKLYFTFQSRIESKLLKRLVNDDDYFKSFQLGDFTFESVINVHGNYSKSGLVVRLSNDDIEKIKETNLDALLRVNTPGIFKGGILSSSRLGVFSFHHGDNRWNRGGPPGFWELYLKKPSTGFVIQILNERLDGGDVCFRGNTITNALFWQYNYYNIKNESYSYMLSLVLKIKDGHQIKTETSQVFDNKLYLIPEFHQTLKYQYLLLKNVAKKTVNFITGLKDEWSVHYIKGNYSDISMRKATRIINPKGRFFADPFVVSYNNRDVIFLEDYSYKEKKAIISAVEIISNKEYKIIGTVIKEDFHLSYPFIFEFENELFMIPESSSDKSIRLYKCVNFPLEWEYQYNLISNIDAVDTTMHYINGKYWLFTNSNYNSSEHNSILECFYADTPLTQVWEPHTENPIMFQNGGRNGGYVSDGDKNLLISQKFGYDRYGKSLEVKEIENITEETFTFNKVMDVHPNFDRKMIGLHHLSSNQIYTCFDTLKRIF</sequence>
<dbReference type="STRING" id="1123037.GCA_000425305_02686"/>
<dbReference type="SUPFAM" id="SSF75005">
    <property type="entry name" value="Arabinanase/levansucrase/invertase"/>
    <property type="match status" value="1"/>
</dbReference>
<accession>A0A5C7BAK2</accession>
<protein>
    <recommendedName>
        <fullName evidence="1">Glucosamine inositolphosphorylceramide transferase 1 N-terminal domain-containing protein</fullName>
    </recommendedName>
</protein>
<dbReference type="AlphaFoldDB" id="A0A5C7BAK2"/>
<dbReference type="EMBL" id="VOSB01000006">
    <property type="protein sequence ID" value="TXE18864.1"/>
    <property type="molecule type" value="Genomic_DNA"/>
</dbReference>
<dbReference type="SUPFAM" id="SSF53328">
    <property type="entry name" value="Formyltransferase"/>
    <property type="match status" value="1"/>
</dbReference>
<keyword evidence="3" id="KW-1185">Reference proteome</keyword>
<comment type="caution">
    <text evidence="2">The sequence shown here is derived from an EMBL/GenBank/DDBJ whole genome shotgun (WGS) entry which is preliminary data.</text>
</comment>
<evidence type="ECO:0000313" key="3">
    <source>
        <dbReference type="Proteomes" id="UP000321938"/>
    </source>
</evidence>